<dbReference type="EMBL" id="BNGU01000049">
    <property type="protein sequence ID" value="GHM59945.1"/>
    <property type="molecule type" value="Genomic_DNA"/>
</dbReference>
<comment type="caution">
    <text evidence="9">The sequence shown here is derived from an EMBL/GenBank/DDBJ whole genome shotgun (WGS) entry which is preliminary data.</text>
</comment>
<evidence type="ECO:0000256" key="3">
    <source>
        <dbReference type="ARBA" id="ARBA00007556"/>
    </source>
</evidence>
<dbReference type="PANTHER" id="PTHR30188:SF4">
    <property type="entry name" value="PROTEIN TRIGALACTOSYLDIACYLGLYCEROL 1, CHLOROPLASTIC"/>
    <property type="match status" value="1"/>
</dbReference>
<dbReference type="Pfam" id="PF02405">
    <property type="entry name" value="MlaE"/>
    <property type="match status" value="1"/>
</dbReference>
<dbReference type="PANTHER" id="PTHR30188">
    <property type="entry name" value="ABC TRANSPORTER PERMEASE PROTEIN-RELATED"/>
    <property type="match status" value="1"/>
</dbReference>
<organism evidence="9 10">
    <name type="scientific">Candidatus Mesenet longicola</name>
    <dbReference type="NCBI Taxonomy" id="1892558"/>
    <lineage>
        <taxon>Bacteria</taxon>
        <taxon>Pseudomonadati</taxon>
        <taxon>Pseudomonadota</taxon>
        <taxon>Alphaproteobacteria</taxon>
        <taxon>Rickettsiales</taxon>
        <taxon>Anaplasmataceae</taxon>
        <taxon>Candidatus Mesenet</taxon>
    </lineage>
</organism>
<accession>A0A8J3MPI3</accession>
<keyword evidence="7 8" id="KW-0472">Membrane</keyword>
<evidence type="ECO:0000256" key="2">
    <source>
        <dbReference type="ARBA" id="ARBA00004141"/>
    </source>
</evidence>
<evidence type="ECO:0000256" key="1">
    <source>
        <dbReference type="ARBA" id="ARBA00003787"/>
    </source>
</evidence>
<comment type="subcellular location">
    <subcellularLocation>
        <location evidence="8">Cell inner membrane</location>
        <topology evidence="8">Multi-pass membrane protein</topology>
    </subcellularLocation>
    <subcellularLocation>
        <location evidence="2">Membrane</location>
        <topology evidence="2">Multi-pass membrane protein</topology>
    </subcellularLocation>
</comment>
<feature type="transmembrane region" description="Helical" evidence="8">
    <location>
        <begin position="151"/>
        <end position="179"/>
    </location>
</feature>
<evidence type="ECO:0000313" key="9">
    <source>
        <dbReference type="EMBL" id="GHM59945.1"/>
    </source>
</evidence>
<evidence type="ECO:0000256" key="8">
    <source>
        <dbReference type="RuleBase" id="RU362044"/>
    </source>
</evidence>
<keyword evidence="8" id="KW-1003">Cell membrane</keyword>
<comment type="similarity">
    <text evidence="3 8">Belongs to the MlaE permease family.</text>
</comment>
<dbReference type="AlphaFoldDB" id="A0A8J3MPI3"/>
<sequence>MLFYTMSIFISSGKYSINFLSSIGRMFIFFIKSIYQCFLPPYYFHALLKQVMEVGYFSLPIVGLASIFIGAIIVLQSGLNPPIINPDSIIPYIVVTSITRELGPVLIGLIIAGKVGAAIAAEIGTMRISEQIDALITLGVNPFKYLIAPRVIALIITLPILITCANLIGIYGGYLVAVFELHYSPDIYIKHAIKSLNMYDLILGLIKSFVFGAVISLVSCYYGYYCKEGARGVGVATTSAVVLSSIFIILLNYIITLTYS</sequence>
<evidence type="ECO:0000256" key="4">
    <source>
        <dbReference type="ARBA" id="ARBA00022448"/>
    </source>
</evidence>
<evidence type="ECO:0000256" key="7">
    <source>
        <dbReference type="ARBA" id="ARBA00023136"/>
    </source>
</evidence>
<reference evidence="9 10" key="1">
    <citation type="journal article" date="2021" name="Microb. Ecol.">
        <title>Candidatus Mesenet longicola: Novel Endosymbionts of Brontispa longissima that Induce Cytoplasmic Incompatibility.</title>
        <authorList>
            <person name="Takano S."/>
            <person name="Gotoh Y."/>
            <person name="Hayashi T."/>
        </authorList>
    </citation>
    <scope>NUCLEOTIDE SEQUENCE [LARGE SCALE GENOMIC DNA]</scope>
    <source>
        <strain evidence="9">L5</strain>
    </source>
</reference>
<comment type="caution">
    <text evidence="8">Lacks conserved residue(s) required for the propagation of feature annotation.</text>
</comment>
<feature type="transmembrane region" description="Helical" evidence="8">
    <location>
        <begin position="233"/>
        <end position="255"/>
    </location>
</feature>
<keyword evidence="5 8" id="KW-0812">Transmembrane</keyword>
<comment type="function">
    <text evidence="1">Could be part of an ABC transporter complex.</text>
</comment>
<dbReference type="NCBIfam" id="TIGR00056">
    <property type="entry name" value="MlaE family lipid ABC transporter permease subunit"/>
    <property type="match status" value="1"/>
</dbReference>
<keyword evidence="4" id="KW-0813">Transport</keyword>
<dbReference type="InterPro" id="IPR030802">
    <property type="entry name" value="Permease_MalE"/>
</dbReference>
<dbReference type="GO" id="GO:0043190">
    <property type="term" value="C:ATP-binding cassette (ABC) transporter complex"/>
    <property type="evidence" value="ECO:0007669"/>
    <property type="project" value="InterPro"/>
</dbReference>
<proteinExistence type="inferred from homology"/>
<feature type="transmembrane region" description="Helical" evidence="8">
    <location>
        <begin position="55"/>
        <end position="75"/>
    </location>
</feature>
<name>A0A8J3MPI3_9RICK</name>
<evidence type="ECO:0000256" key="5">
    <source>
        <dbReference type="ARBA" id="ARBA00022692"/>
    </source>
</evidence>
<protein>
    <submittedName>
        <fullName evidence="9">ABC transporter permease</fullName>
    </submittedName>
</protein>
<gene>
    <name evidence="9" type="ORF">sL5_09380</name>
</gene>
<evidence type="ECO:0000256" key="6">
    <source>
        <dbReference type="ARBA" id="ARBA00022989"/>
    </source>
</evidence>
<dbReference type="InterPro" id="IPR003453">
    <property type="entry name" value="ABC_MlaE_roteobac"/>
</dbReference>
<evidence type="ECO:0000313" key="10">
    <source>
        <dbReference type="Proteomes" id="UP000637906"/>
    </source>
</evidence>
<keyword evidence="8" id="KW-0997">Cell inner membrane</keyword>
<keyword evidence="10" id="KW-1185">Reference proteome</keyword>
<feature type="transmembrane region" description="Helical" evidence="8">
    <location>
        <begin position="199"/>
        <end position="221"/>
    </location>
</feature>
<dbReference type="Proteomes" id="UP000637906">
    <property type="component" value="Unassembled WGS sequence"/>
</dbReference>
<keyword evidence="6 8" id="KW-1133">Transmembrane helix</keyword>
<dbReference type="GO" id="GO:0005548">
    <property type="term" value="F:phospholipid transporter activity"/>
    <property type="evidence" value="ECO:0007669"/>
    <property type="project" value="TreeGrafter"/>
</dbReference>